<dbReference type="Gene3D" id="2.60.120.10">
    <property type="entry name" value="Jelly Rolls"/>
    <property type="match status" value="1"/>
</dbReference>
<evidence type="ECO:0000313" key="2">
    <source>
        <dbReference type="EMBL" id="VWB24450.1"/>
    </source>
</evidence>
<gene>
    <name evidence="2" type="ORF">BLA24064_00993</name>
</gene>
<evidence type="ECO:0000313" key="3">
    <source>
        <dbReference type="Proteomes" id="UP000494222"/>
    </source>
</evidence>
<evidence type="ECO:0000259" key="1">
    <source>
        <dbReference type="Pfam" id="PF05899"/>
    </source>
</evidence>
<dbReference type="InterPro" id="IPR008579">
    <property type="entry name" value="UGlyAH_Cupin_dom"/>
</dbReference>
<protein>
    <submittedName>
        <fullName evidence="2">Cupin</fullName>
    </submittedName>
</protein>
<dbReference type="Pfam" id="PF05899">
    <property type="entry name" value="Cupin_3"/>
    <property type="match status" value="1"/>
</dbReference>
<organism evidence="2 3">
    <name type="scientific">Burkholderia latens</name>
    <dbReference type="NCBI Taxonomy" id="488446"/>
    <lineage>
        <taxon>Bacteria</taxon>
        <taxon>Pseudomonadati</taxon>
        <taxon>Pseudomonadota</taxon>
        <taxon>Betaproteobacteria</taxon>
        <taxon>Burkholderiales</taxon>
        <taxon>Burkholderiaceae</taxon>
        <taxon>Burkholderia</taxon>
        <taxon>Burkholderia cepacia complex</taxon>
    </lineage>
</organism>
<dbReference type="AlphaFoldDB" id="A0A6P2I5G1"/>
<dbReference type="PANTHER" id="PTHR40943">
    <property type="entry name" value="CYTOPLASMIC PROTEIN-RELATED"/>
    <property type="match status" value="1"/>
</dbReference>
<dbReference type="PANTHER" id="PTHR40943:SF1">
    <property type="entry name" value="CYTOPLASMIC PROTEIN"/>
    <property type="match status" value="1"/>
</dbReference>
<dbReference type="EMBL" id="CABVPL010000004">
    <property type="protein sequence ID" value="VWB24450.1"/>
    <property type="molecule type" value="Genomic_DNA"/>
</dbReference>
<reference evidence="2 3" key="1">
    <citation type="submission" date="2019-09" db="EMBL/GenBank/DDBJ databases">
        <authorList>
            <person name="Depoorter E."/>
        </authorList>
    </citation>
    <scope>NUCLEOTIDE SEQUENCE [LARGE SCALE GENOMIC DNA]</scope>
    <source>
        <strain evidence="2">LMG 24064</strain>
    </source>
</reference>
<feature type="domain" description="(S)-ureidoglycine aminohydrolase cupin" evidence="1">
    <location>
        <begin position="48"/>
        <end position="121"/>
    </location>
</feature>
<dbReference type="InterPro" id="IPR011051">
    <property type="entry name" value="RmlC_Cupin_sf"/>
</dbReference>
<dbReference type="Proteomes" id="UP000494222">
    <property type="component" value="Unassembled WGS sequence"/>
</dbReference>
<proteinExistence type="predicted"/>
<accession>A0A6P2I5G1</accession>
<dbReference type="SUPFAM" id="SSF51182">
    <property type="entry name" value="RmlC-like cupins"/>
    <property type="match status" value="1"/>
</dbReference>
<dbReference type="CDD" id="cd02227">
    <property type="entry name" value="cupin_TM1112-like"/>
    <property type="match status" value="1"/>
</dbReference>
<name>A0A6P2I5G1_9BURK</name>
<dbReference type="InterPro" id="IPR014710">
    <property type="entry name" value="RmlC-like_jellyroll"/>
</dbReference>
<sequence>MRYQNGGSADGTIVPIDGAPQLAPSGAPLAELLLTPTPQCRNQTDYRSADGQFTCGTWDSTPYHRTAMLYHHYELMYLLEGSVTFVDEAGRRATFSRGDIFLVEQGAKCSWESLGHVAKVYAIFRPA</sequence>